<protein>
    <submittedName>
        <fullName evidence="3">Uncharacterized protein</fullName>
    </submittedName>
</protein>
<feature type="compositionally biased region" description="Basic and acidic residues" evidence="1">
    <location>
        <begin position="227"/>
        <end position="242"/>
    </location>
</feature>
<dbReference type="InterPro" id="IPR011044">
    <property type="entry name" value="Quino_amine_DH_bsu"/>
</dbReference>
<evidence type="ECO:0000313" key="3">
    <source>
        <dbReference type="EMBL" id="QEL20338.1"/>
    </source>
</evidence>
<dbReference type="Proteomes" id="UP000324974">
    <property type="component" value="Chromosome"/>
</dbReference>
<sequence length="935" mass="99230">MPDTITCTGCRAPIAIPRDHGESTIRCGICWSEVTLFTKPAAPPLPVAQALPAKPLPAKPVAQLLPPKPAARPSAVVAAPAKPAAGMAKLEGLIQKAGAKLAGPPAATPPQTARPVAALKPKAAEAVPIPSIQPKPAPQAAMPVPVPQAPVPTPVRVPPSHPPVEVQAIPNAAPLPVVVPIALNSGPLPSPVVVDAVPVPAPVPVAPVPAPPAPTSGPVVVQGEVAEESKKSSSRRDGESRSQYKRRHRDDDDDDDEDDDRRSRRGGKTKNGQMIAVIVGGILFFLVLCVGGYYLSRAFRSKEPQLPDMAAVPPANGGMPNARADRGVQLNPPNPDAPAVAPAFNPNAFGQMFPNMPQPAFPPAPALPNRQVRLEWFEYAGDGYKVKLGAQAHENPVHVVRMQDNAFFDYHARGKSVKTNTPPAAKMEVITVDIPQGMNPDLKKVVAEPFGQAERVTACKVAGKDGLEYEERGAWVTTTRLVQVGCRVFVFRFTGWEAFGDKASIEEAKKTFYDSVTITFDAATPAPVDPALRPRNNPRFPPNPVPPGFDPGFPVLGGQMPGGLGSLKLAGRIDPFISAVMFPDRQEAFTVALRPGSRTAGELRRYEYPGFKLKNTYLLPFAGTFAAGSDKTNRLAITTLARVDGYADGERSIVVGDVQLFDLKPIFDGKTQQREELKPLTTLTQPANTRLVGLEISPDGDTVYYLGLAKGTTPAKPFRVKLTRADTATGKVQGSLDLPEPAWRTRLSADGSKLFAAEVPLNAAGSPMHTRSTNIVTVDLARWHVERTDQVAAGTAFDFVPLSSDSLVASVIPIGGGTSYALWSLQQPAQATSLDTPGQQPLSHGYIARTPDGKRFVTSSVGRFGQPVVEVYDVSDWKAGTGFTKVASARVAKVIDQPGEPGVNLGHNFELTPDGQYAIFCDTGAVVDLSAAGKK</sequence>
<feature type="region of interest" description="Disordered" evidence="1">
    <location>
        <begin position="208"/>
        <end position="268"/>
    </location>
</feature>
<dbReference type="NCBIfam" id="TIGR01053">
    <property type="entry name" value="LSD1"/>
    <property type="match status" value="1"/>
</dbReference>
<evidence type="ECO:0000256" key="2">
    <source>
        <dbReference type="SAM" id="Phobius"/>
    </source>
</evidence>
<accession>A0A5C1AU79</accession>
<evidence type="ECO:0000313" key="4">
    <source>
        <dbReference type="Proteomes" id="UP000324974"/>
    </source>
</evidence>
<dbReference type="KEGG" id="lrs:PX52LOC_07431"/>
<keyword evidence="2" id="KW-0812">Transmembrane</keyword>
<keyword evidence="2" id="KW-1133">Transmembrane helix</keyword>
<dbReference type="EMBL" id="CP042425">
    <property type="protein sequence ID" value="QEL20338.1"/>
    <property type="molecule type" value="Genomic_DNA"/>
</dbReference>
<dbReference type="InterPro" id="IPR015943">
    <property type="entry name" value="WD40/YVTN_repeat-like_dom_sf"/>
</dbReference>
<organism evidence="3 4">
    <name type="scientific">Limnoglobus roseus</name>
    <dbReference type="NCBI Taxonomy" id="2598579"/>
    <lineage>
        <taxon>Bacteria</taxon>
        <taxon>Pseudomonadati</taxon>
        <taxon>Planctomycetota</taxon>
        <taxon>Planctomycetia</taxon>
        <taxon>Gemmatales</taxon>
        <taxon>Gemmataceae</taxon>
        <taxon>Limnoglobus</taxon>
    </lineage>
</organism>
<keyword evidence="4" id="KW-1185">Reference proteome</keyword>
<feature type="transmembrane region" description="Helical" evidence="2">
    <location>
        <begin position="274"/>
        <end position="295"/>
    </location>
</feature>
<reference evidence="4" key="1">
    <citation type="submission" date="2019-08" db="EMBL/GenBank/DDBJ databases">
        <title>Limnoglobus roseus gen. nov., sp. nov., a novel freshwater planctomycete with a giant genome from the family Gemmataceae.</title>
        <authorList>
            <person name="Kulichevskaya I.S."/>
            <person name="Naumoff D.G."/>
            <person name="Miroshnikov K."/>
            <person name="Ivanova A."/>
            <person name="Philippov D.A."/>
            <person name="Hakobyan A."/>
            <person name="Rijpstra I.C."/>
            <person name="Sinninghe Damste J.S."/>
            <person name="Liesack W."/>
            <person name="Dedysh S.N."/>
        </authorList>
    </citation>
    <scope>NUCLEOTIDE SEQUENCE [LARGE SCALE GENOMIC DNA]</scope>
    <source>
        <strain evidence="4">PX52</strain>
    </source>
</reference>
<evidence type="ECO:0000256" key="1">
    <source>
        <dbReference type="SAM" id="MobiDB-lite"/>
    </source>
</evidence>
<dbReference type="Gene3D" id="2.130.10.10">
    <property type="entry name" value="YVTN repeat-like/Quinoprotein amine dehydrogenase"/>
    <property type="match status" value="1"/>
</dbReference>
<keyword evidence="2" id="KW-0472">Membrane</keyword>
<gene>
    <name evidence="3" type="ORF">PX52LOC_07431</name>
</gene>
<name>A0A5C1AU79_9BACT</name>
<dbReference type="AlphaFoldDB" id="A0A5C1AU79"/>
<dbReference type="SUPFAM" id="SSF50969">
    <property type="entry name" value="YVTN repeat-like/Quinoprotein amine dehydrogenase"/>
    <property type="match status" value="1"/>
</dbReference>
<dbReference type="RefSeq" id="WP_149114647.1">
    <property type="nucleotide sequence ID" value="NZ_CP042425.1"/>
</dbReference>
<proteinExistence type="predicted"/>